<keyword evidence="2" id="KW-1185">Reference proteome</keyword>
<dbReference type="PROSITE" id="PS51257">
    <property type="entry name" value="PROKAR_LIPOPROTEIN"/>
    <property type="match status" value="1"/>
</dbReference>
<organism evidence="1 2">
    <name type="scientific">Algoriphagus locisalis</name>
    <dbReference type="NCBI Taxonomy" id="305507"/>
    <lineage>
        <taxon>Bacteria</taxon>
        <taxon>Pseudomonadati</taxon>
        <taxon>Bacteroidota</taxon>
        <taxon>Cytophagia</taxon>
        <taxon>Cytophagales</taxon>
        <taxon>Cyclobacteriaceae</taxon>
        <taxon>Algoriphagus</taxon>
    </lineage>
</organism>
<gene>
    <name evidence="1" type="ORF">SAMN04489724_1702</name>
</gene>
<evidence type="ECO:0000313" key="2">
    <source>
        <dbReference type="Proteomes" id="UP000199673"/>
    </source>
</evidence>
<protein>
    <recommendedName>
        <fullName evidence="3">6-bladed beta-propeller protein</fullName>
    </recommendedName>
</protein>
<proteinExistence type="predicted"/>
<dbReference type="Gene3D" id="2.120.10.30">
    <property type="entry name" value="TolB, C-terminal domain"/>
    <property type="match status" value="1"/>
</dbReference>
<reference evidence="2" key="1">
    <citation type="submission" date="2016-10" db="EMBL/GenBank/DDBJ databases">
        <authorList>
            <person name="Varghese N."/>
            <person name="Submissions S."/>
        </authorList>
    </citation>
    <scope>NUCLEOTIDE SEQUENCE [LARGE SCALE GENOMIC DNA]</scope>
    <source>
        <strain evidence="2">DSM 23445</strain>
    </source>
</reference>
<dbReference type="EMBL" id="FPBF01000002">
    <property type="protein sequence ID" value="SFT70454.1"/>
    <property type="molecule type" value="Genomic_DNA"/>
</dbReference>
<dbReference type="Proteomes" id="UP000199673">
    <property type="component" value="Unassembled WGS sequence"/>
</dbReference>
<dbReference type="OrthoDB" id="817030at2"/>
<accession>A0A1I7A698</accession>
<dbReference type="STRING" id="305507.SAMN04489724_1702"/>
<dbReference type="AlphaFoldDB" id="A0A1I7A698"/>
<dbReference type="InterPro" id="IPR011042">
    <property type="entry name" value="6-blade_b-propeller_TolB-like"/>
</dbReference>
<evidence type="ECO:0008006" key="3">
    <source>
        <dbReference type="Google" id="ProtNLM"/>
    </source>
</evidence>
<dbReference type="RefSeq" id="WP_091692241.1">
    <property type="nucleotide sequence ID" value="NZ_FPBF01000002.1"/>
</dbReference>
<sequence length="396" mass="45154">MKNRSLYFILALVIFSCQTKDNQFENATDDPPSYWLETLDSVTVKDILVRTFMFQTADSAHVIFKDAASSDVYVFDKAGNPIDQWNKTGDVPGALSMAAGNFKLDKNGNLVILDIMNGLKVFKKNGDIVQNFGIYQHQWSVGGAFSLFKSYQVIEKNGKEYLLYSLDVIDEAPEEYGPEYLQARKNLILTDLETEETQTFLPFPEGSQFLNGNVFYFSDFRPVFSYNPKTQVLYLLFQNEPILYTYDWSGDEPILKEKKTLNLDGFVSNTGYEKGAVDFPKIADYKVNPFPSQILNLEQYGDDLLITYKPTPADKADIAMVISGDASKELKKTLSEEIKKRTVVLTPNGDLIPVNLPEMNPYDFVVLGEDIWWMKKHTGEEEQEDFTVYRGRLVKE</sequence>
<evidence type="ECO:0000313" key="1">
    <source>
        <dbReference type="EMBL" id="SFT70454.1"/>
    </source>
</evidence>
<dbReference type="SUPFAM" id="SSF63829">
    <property type="entry name" value="Calcium-dependent phosphotriesterase"/>
    <property type="match status" value="1"/>
</dbReference>
<name>A0A1I7A698_9BACT</name>